<dbReference type="SUPFAM" id="SSF56988">
    <property type="entry name" value="Anthrax protective antigen"/>
    <property type="match status" value="1"/>
</dbReference>
<protein>
    <recommendedName>
        <fullName evidence="5">PA14 domain-containing protein</fullName>
    </recommendedName>
</protein>
<keyword evidence="4" id="KW-1185">Reference proteome</keyword>
<accession>A0ABT3GNG4</accession>
<evidence type="ECO:0000256" key="2">
    <source>
        <dbReference type="SAM" id="Phobius"/>
    </source>
</evidence>
<keyword evidence="2" id="KW-0812">Transmembrane</keyword>
<feature type="compositionally biased region" description="Gly residues" evidence="1">
    <location>
        <begin position="148"/>
        <end position="179"/>
    </location>
</feature>
<feature type="transmembrane region" description="Helical" evidence="2">
    <location>
        <begin position="46"/>
        <end position="70"/>
    </location>
</feature>
<comment type="caution">
    <text evidence="3">The sequence shown here is derived from an EMBL/GenBank/DDBJ whole genome shotgun (WGS) entry which is preliminary data.</text>
</comment>
<dbReference type="EMBL" id="JAPDDT010000011">
    <property type="protein sequence ID" value="MCW1925066.1"/>
    <property type="molecule type" value="Genomic_DNA"/>
</dbReference>
<sequence length="437" mass="45941">MATGSGSLAWAGIKPAAKAAQAIGPSTPPAQEGDDRAKGKKVWRKFGGGALSISLLVHAIFIVLAVFFFIRWVEPPQEKIDFIPGGGGGGNEGSQATHKIQQRARQTPTAMSKRISSTSLTADFTLPDSSEQLPELSMATDMGIASAGKGGGAGGGSGTGIGTGTGSGTGPGSGPGVGRGFLDANPFGAKGGVGLVGTFYDFKRDQKNKPTGVKFGGEGEAEYTSIVKGFIKRSRWAPPSKHKHFTAETHLRAKAFTYHLMPDTDAAKAFQCPDSGPGMWVAHYTGRVRVTETGTYRFVGWGDNCMVIGFDSKVVFDSSFWHFTGSPRELVGNGVPGHPTLPIYSGGWIELRKGQSIVVDVLIGDAGGVFTVGALMEKQGGAPLTRGPNGIPNLPIFMVADMADEEKKLYPFLPAESLVRTLFQAEEDKLGATDVFR</sequence>
<dbReference type="RefSeq" id="WP_264489174.1">
    <property type="nucleotide sequence ID" value="NZ_JAPDDT010000011.1"/>
</dbReference>
<keyword evidence="2" id="KW-0472">Membrane</keyword>
<evidence type="ECO:0000313" key="4">
    <source>
        <dbReference type="Proteomes" id="UP001320876"/>
    </source>
</evidence>
<keyword evidence="2" id="KW-1133">Transmembrane helix</keyword>
<proteinExistence type="predicted"/>
<dbReference type="Proteomes" id="UP001320876">
    <property type="component" value="Unassembled WGS sequence"/>
</dbReference>
<evidence type="ECO:0000256" key="1">
    <source>
        <dbReference type="SAM" id="MobiDB-lite"/>
    </source>
</evidence>
<gene>
    <name evidence="3" type="ORF">OKA05_21070</name>
</gene>
<reference evidence="3 4" key="1">
    <citation type="submission" date="2022-10" db="EMBL/GenBank/DDBJ databases">
        <title>Luteolibacter arcticus strain CCTCC AB 2014275, whole genome shotgun sequencing project.</title>
        <authorList>
            <person name="Zhao G."/>
            <person name="Shen L."/>
        </authorList>
    </citation>
    <scope>NUCLEOTIDE SEQUENCE [LARGE SCALE GENOMIC DNA]</scope>
    <source>
        <strain evidence="3 4">CCTCC AB 2014275</strain>
    </source>
</reference>
<feature type="region of interest" description="Disordered" evidence="1">
    <location>
        <begin position="147"/>
        <end position="179"/>
    </location>
</feature>
<name>A0ABT3GNG4_9BACT</name>
<evidence type="ECO:0000313" key="3">
    <source>
        <dbReference type="EMBL" id="MCW1925066.1"/>
    </source>
</evidence>
<evidence type="ECO:0008006" key="5">
    <source>
        <dbReference type="Google" id="ProtNLM"/>
    </source>
</evidence>
<organism evidence="3 4">
    <name type="scientific">Luteolibacter arcticus</name>
    <dbReference type="NCBI Taxonomy" id="1581411"/>
    <lineage>
        <taxon>Bacteria</taxon>
        <taxon>Pseudomonadati</taxon>
        <taxon>Verrucomicrobiota</taxon>
        <taxon>Verrucomicrobiia</taxon>
        <taxon>Verrucomicrobiales</taxon>
        <taxon>Verrucomicrobiaceae</taxon>
        <taxon>Luteolibacter</taxon>
    </lineage>
</organism>